<dbReference type="SUPFAM" id="SSF55729">
    <property type="entry name" value="Acyl-CoA N-acyltransferases (Nat)"/>
    <property type="match status" value="1"/>
</dbReference>
<proteinExistence type="predicted"/>
<dbReference type="PROSITE" id="PS51186">
    <property type="entry name" value="GNAT"/>
    <property type="match status" value="1"/>
</dbReference>
<dbReference type="InterPro" id="IPR016181">
    <property type="entry name" value="Acyl_CoA_acyltransferase"/>
</dbReference>
<protein>
    <submittedName>
        <fullName evidence="2">GNAT family N-acetyltransferase</fullName>
    </submittedName>
</protein>
<dbReference type="KEGG" id="afla:FHG64_03980"/>
<dbReference type="InterPro" id="IPR000182">
    <property type="entry name" value="GNAT_dom"/>
</dbReference>
<dbReference type="RefSeq" id="WP_139065205.1">
    <property type="nucleotide sequence ID" value="NZ_CP040812.1"/>
</dbReference>
<dbReference type="Pfam" id="PF13527">
    <property type="entry name" value="Acetyltransf_9"/>
    <property type="match status" value="1"/>
</dbReference>
<dbReference type="OrthoDB" id="5570877at2"/>
<dbReference type="Gene3D" id="3.40.630.30">
    <property type="match status" value="1"/>
</dbReference>
<accession>A0A5B7WZX6</accession>
<evidence type="ECO:0000313" key="3">
    <source>
        <dbReference type="Proteomes" id="UP000309016"/>
    </source>
</evidence>
<dbReference type="AlphaFoldDB" id="A0A5B7WZX6"/>
<reference evidence="2 3" key="1">
    <citation type="submission" date="2019-06" db="EMBL/GenBank/DDBJ databases">
        <title>Complete genome sequence of Antarcticibacterium flavum KCTC 52984T from an Antarctic marine sediment.</title>
        <authorList>
            <person name="Lee Y.M."/>
            <person name="Shin S.C."/>
        </authorList>
    </citation>
    <scope>NUCLEOTIDE SEQUENCE [LARGE SCALE GENOMIC DNA]</scope>
    <source>
        <strain evidence="2 3">KCTC 52984</strain>
    </source>
</reference>
<evidence type="ECO:0000313" key="2">
    <source>
        <dbReference type="EMBL" id="QCY68619.1"/>
    </source>
</evidence>
<feature type="domain" description="N-acetyltransferase" evidence="1">
    <location>
        <begin position="1"/>
        <end position="160"/>
    </location>
</feature>
<dbReference type="EMBL" id="CP040812">
    <property type="protein sequence ID" value="QCY68619.1"/>
    <property type="molecule type" value="Genomic_DNA"/>
</dbReference>
<gene>
    <name evidence="2" type="ORF">FHG64_03980</name>
</gene>
<keyword evidence="3" id="KW-1185">Reference proteome</keyword>
<sequence length="306" mass="35355">MQIREAKQNDIPQILEVLKASLGETSSKKTEEIWRYKHIENPFGESLVLVAVEAGIIIGVRAFMRWKWQKGDEIFSTFRAVDTATHPDYQGKGIFKKLTLKALEIGKERGDHFVFNTPNAQSKPGYLKMGWEEVEKLKITIRPLNFFGANQGYRFQNKEEVESCVKLLAQQNKQNSQKKTLFTPKNIEYLNWRYFINPIQKYSIIANEDFFIAGYSKDRGRIKEFRIVEAMYDDIGEKNIKKAILELSDQSGAHFLSISPNADISFKIGVTRNFGPVLTFKAINYTEDNLPNIKLWNYSLGDMELF</sequence>
<name>A0A5B7WZX6_9FLAO</name>
<dbReference type="CDD" id="cd04301">
    <property type="entry name" value="NAT_SF"/>
    <property type="match status" value="1"/>
</dbReference>
<organism evidence="2 3">
    <name type="scientific">Antarcticibacterium flavum</name>
    <dbReference type="NCBI Taxonomy" id="2058175"/>
    <lineage>
        <taxon>Bacteria</taxon>
        <taxon>Pseudomonadati</taxon>
        <taxon>Bacteroidota</taxon>
        <taxon>Flavobacteriia</taxon>
        <taxon>Flavobacteriales</taxon>
        <taxon>Flavobacteriaceae</taxon>
        <taxon>Antarcticibacterium</taxon>
    </lineage>
</organism>
<dbReference type="Proteomes" id="UP000309016">
    <property type="component" value="Chromosome"/>
</dbReference>
<dbReference type="GO" id="GO:0016747">
    <property type="term" value="F:acyltransferase activity, transferring groups other than amino-acyl groups"/>
    <property type="evidence" value="ECO:0007669"/>
    <property type="project" value="InterPro"/>
</dbReference>
<evidence type="ECO:0000259" key="1">
    <source>
        <dbReference type="PROSITE" id="PS51186"/>
    </source>
</evidence>
<keyword evidence="2" id="KW-0808">Transferase</keyword>